<dbReference type="OrthoDB" id="6437545at2759"/>
<keyword evidence="2" id="KW-0548">Nucleotidyltransferase</keyword>
<name>A0A8X6MF00_9ARAC</name>
<organism evidence="2 3">
    <name type="scientific">Trichonephila inaurata madagascariensis</name>
    <dbReference type="NCBI Taxonomy" id="2747483"/>
    <lineage>
        <taxon>Eukaryota</taxon>
        <taxon>Metazoa</taxon>
        <taxon>Ecdysozoa</taxon>
        <taxon>Arthropoda</taxon>
        <taxon>Chelicerata</taxon>
        <taxon>Arachnida</taxon>
        <taxon>Araneae</taxon>
        <taxon>Araneomorphae</taxon>
        <taxon>Entelegynae</taxon>
        <taxon>Araneoidea</taxon>
        <taxon>Nephilidae</taxon>
        <taxon>Trichonephila</taxon>
        <taxon>Trichonephila inaurata</taxon>
    </lineage>
</organism>
<keyword evidence="2" id="KW-0808">Transferase</keyword>
<reference evidence="2" key="1">
    <citation type="submission" date="2020-08" db="EMBL/GenBank/DDBJ databases">
        <title>Multicomponent nature underlies the extraordinary mechanical properties of spider dragline silk.</title>
        <authorList>
            <person name="Kono N."/>
            <person name="Nakamura H."/>
            <person name="Mori M."/>
            <person name="Yoshida Y."/>
            <person name="Ohtoshi R."/>
            <person name="Malay A.D."/>
            <person name="Moran D.A.P."/>
            <person name="Tomita M."/>
            <person name="Numata K."/>
            <person name="Arakawa K."/>
        </authorList>
    </citation>
    <scope>NUCLEOTIDE SEQUENCE</scope>
</reference>
<sequence length="208" mass="23174">MELPSPPRSSTTPLHPQKSISGSRGPRMPHSANSPTPAPLKTPPKPPPQPPTPQNRPAEFPSNLLESSFQENSEPSDDDFIDHVEERVDNFLHPNSRRHTAPLTSPQEIMEILLQLPNRKAPGKDGIKNIALKALALNAITNITKIFNSCLQLNYFPQEWKHALITVIPKAGKDPRFADNYCPISVISSLGKIFEKTLLKPHQQALRR</sequence>
<dbReference type="AlphaFoldDB" id="A0A8X6MF00"/>
<comment type="caution">
    <text evidence="2">The sequence shown here is derived from an EMBL/GenBank/DDBJ whole genome shotgun (WGS) entry which is preliminary data.</text>
</comment>
<dbReference type="GO" id="GO:0003964">
    <property type="term" value="F:RNA-directed DNA polymerase activity"/>
    <property type="evidence" value="ECO:0007669"/>
    <property type="project" value="UniProtKB-KW"/>
</dbReference>
<dbReference type="Proteomes" id="UP000886998">
    <property type="component" value="Unassembled WGS sequence"/>
</dbReference>
<feature type="region of interest" description="Disordered" evidence="1">
    <location>
        <begin position="1"/>
        <end position="62"/>
    </location>
</feature>
<accession>A0A8X6MF00</accession>
<keyword evidence="3" id="KW-1185">Reference proteome</keyword>
<evidence type="ECO:0000256" key="1">
    <source>
        <dbReference type="SAM" id="MobiDB-lite"/>
    </source>
</evidence>
<gene>
    <name evidence="2" type="primary">RTase</name>
    <name evidence="2" type="ORF">TNIN_139181</name>
</gene>
<protein>
    <submittedName>
        <fullName evidence="2">Probable RNA-directed DNA polymerase from transposon BS</fullName>
    </submittedName>
</protein>
<dbReference type="EMBL" id="BMAV01026098">
    <property type="protein sequence ID" value="GFS47316.1"/>
    <property type="molecule type" value="Genomic_DNA"/>
</dbReference>
<dbReference type="PANTHER" id="PTHR19446">
    <property type="entry name" value="REVERSE TRANSCRIPTASES"/>
    <property type="match status" value="1"/>
</dbReference>
<keyword evidence="2" id="KW-0695">RNA-directed DNA polymerase</keyword>
<feature type="compositionally biased region" description="Pro residues" evidence="1">
    <location>
        <begin position="36"/>
        <end position="54"/>
    </location>
</feature>
<evidence type="ECO:0000313" key="2">
    <source>
        <dbReference type="EMBL" id="GFS47316.1"/>
    </source>
</evidence>
<proteinExistence type="predicted"/>
<evidence type="ECO:0000313" key="3">
    <source>
        <dbReference type="Proteomes" id="UP000886998"/>
    </source>
</evidence>